<dbReference type="GeneID" id="2904290"/>
<sequence>MTTYYNFTFDRFSTNGSYFTLEGAKCNGVDAVNISNPYDELVNSLFSCYGPRYREQIEEANNSTKSSSATTPPTPAYKLIIFMALLMIAQCASAMNITSAINLDTLRKRDLLNHEQGIDNIISSLPVGTVYTYDDFTVYGEVTDRNGTDSNIQKRCVVVGAICLPRCQTSRVTEKRMYRRGNWYGGWDRVSNCLESGLGRGGSIALSYSFSKTETHEAGFDINFGVDWINAHMGYSVSRTYSKSTTYTCDSDPGDWALSLWYSQHYIWMETQERVRTVYSADCHAGSVSYTGWGTTRHADIPISKQDGDMDEGKFGCSVNEAAEC</sequence>
<dbReference type="STRING" id="284592.Q6BJT9"/>
<keyword evidence="1" id="KW-0472">Membrane</keyword>
<name>Q6BJT9_DEBHA</name>
<keyword evidence="1" id="KW-1133">Transmembrane helix</keyword>
<organism evidence="2 3">
    <name type="scientific">Debaryomyces hansenii (strain ATCC 36239 / CBS 767 / BCRC 21394 / JCM 1990 / NBRC 0083 / IGC 2968)</name>
    <name type="common">Yeast</name>
    <name type="synonym">Torulaspora hansenii</name>
    <dbReference type="NCBI Taxonomy" id="284592"/>
    <lineage>
        <taxon>Eukaryota</taxon>
        <taxon>Fungi</taxon>
        <taxon>Dikarya</taxon>
        <taxon>Ascomycota</taxon>
        <taxon>Saccharomycotina</taxon>
        <taxon>Pichiomycetes</taxon>
        <taxon>Debaryomycetaceae</taxon>
        <taxon>Debaryomyces</taxon>
    </lineage>
</organism>
<evidence type="ECO:0000313" key="2">
    <source>
        <dbReference type="EMBL" id="CAG89965.2"/>
    </source>
</evidence>
<dbReference type="EMBL" id="CR382138">
    <property type="protein sequence ID" value="CAG89965.2"/>
    <property type="molecule type" value="Genomic_DNA"/>
</dbReference>
<feature type="transmembrane region" description="Helical" evidence="1">
    <location>
        <begin position="79"/>
        <end position="103"/>
    </location>
</feature>
<dbReference type="AlphaFoldDB" id="Q6BJT9"/>
<keyword evidence="3" id="KW-1185">Reference proteome</keyword>
<dbReference type="InParanoid" id="Q6BJT9"/>
<dbReference type="KEGG" id="dha:DEHA2F27456g"/>
<dbReference type="Proteomes" id="UP000000599">
    <property type="component" value="Chromosome F"/>
</dbReference>
<accession>Q6BJT9</accession>
<gene>
    <name evidence="2" type="ordered locus">DEHA2F27456g</name>
</gene>
<reference evidence="2 3" key="1">
    <citation type="journal article" date="2004" name="Nature">
        <title>Genome evolution in yeasts.</title>
        <authorList>
            <consortium name="Genolevures"/>
            <person name="Dujon B."/>
            <person name="Sherman D."/>
            <person name="Fischer G."/>
            <person name="Durrens P."/>
            <person name="Casaregola S."/>
            <person name="Lafontaine I."/>
            <person name="de Montigny J."/>
            <person name="Marck C."/>
            <person name="Neuveglise C."/>
            <person name="Talla E."/>
            <person name="Goffard N."/>
            <person name="Frangeul L."/>
            <person name="Aigle M."/>
            <person name="Anthouard V."/>
            <person name="Babour A."/>
            <person name="Barbe V."/>
            <person name="Barnay S."/>
            <person name="Blanchin S."/>
            <person name="Beckerich J.M."/>
            <person name="Beyne E."/>
            <person name="Bleykasten C."/>
            <person name="Boisrame A."/>
            <person name="Boyer J."/>
            <person name="Cattolico L."/>
            <person name="Confanioleri F."/>
            <person name="de Daruvar A."/>
            <person name="Despons L."/>
            <person name="Fabre E."/>
            <person name="Fairhead C."/>
            <person name="Ferry-Dumazet H."/>
            <person name="Groppi A."/>
            <person name="Hantraye F."/>
            <person name="Hennequin C."/>
            <person name="Jauniaux N."/>
            <person name="Joyet P."/>
            <person name="Kachouri R."/>
            <person name="Kerrest A."/>
            <person name="Koszul R."/>
            <person name="Lemaire M."/>
            <person name="Lesur I."/>
            <person name="Ma L."/>
            <person name="Muller H."/>
            <person name="Nicaud J.M."/>
            <person name="Nikolski M."/>
            <person name="Oztas S."/>
            <person name="Ozier-Kalogeropoulos O."/>
            <person name="Pellenz S."/>
            <person name="Potier S."/>
            <person name="Richard G.F."/>
            <person name="Straub M.L."/>
            <person name="Suleau A."/>
            <person name="Swennene D."/>
            <person name="Tekaia F."/>
            <person name="Wesolowski-Louvel M."/>
            <person name="Westhof E."/>
            <person name="Wirth B."/>
            <person name="Zeniou-Meyer M."/>
            <person name="Zivanovic I."/>
            <person name="Bolotin-Fukuhara M."/>
            <person name="Thierry A."/>
            <person name="Bouchier C."/>
            <person name="Caudron B."/>
            <person name="Scarpelli C."/>
            <person name="Gaillardin C."/>
            <person name="Weissenbach J."/>
            <person name="Wincker P."/>
            <person name="Souciet J.L."/>
        </authorList>
    </citation>
    <scope>NUCLEOTIDE SEQUENCE [LARGE SCALE GENOMIC DNA]</scope>
    <source>
        <strain evidence="3">ATCC 36239 / CBS 767 / BCRC 21394 / JCM 1990 / NBRC 0083 / IGC 2968</strain>
    </source>
</reference>
<keyword evidence="1" id="KW-0812">Transmembrane</keyword>
<proteinExistence type="predicted"/>
<dbReference type="eggNOG" id="ENOG502RAB1">
    <property type="taxonomic scope" value="Eukaryota"/>
</dbReference>
<protein>
    <submittedName>
        <fullName evidence="2">DEHA2F27456p</fullName>
    </submittedName>
</protein>
<dbReference type="OrthoDB" id="10352106at2759"/>
<dbReference type="RefSeq" id="XP_461532.2">
    <property type="nucleotide sequence ID" value="XM_461532.1"/>
</dbReference>
<evidence type="ECO:0000313" key="3">
    <source>
        <dbReference type="Proteomes" id="UP000000599"/>
    </source>
</evidence>
<dbReference type="HOGENOM" id="CLU_855357_0_0_1"/>
<evidence type="ECO:0000256" key="1">
    <source>
        <dbReference type="SAM" id="Phobius"/>
    </source>
</evidence>